<organism evidence="8 9">
    <name type="scientific">Acanthaster planci</name>
    <name type="common">Crown-of-thorns starfish</name>
    <dbReference type="NCBI Taxonomy" id="133434"/>
    <lineage>
        <taxon>Eukaryota</taxon>
        <taxon>Metazoa</taxon>
        <taxon>Echinodermata</taxon>
        <taxon>Eleutherozoa</taxon>
        <taxon>Asterozoa</taxon>
        <taxon>Asteroidea</taxon>
        <taxon>Valvatacea</taxon>
        <taxon>Valvatida</taxon>
        <taxon>Acanthasteridae</taxon>
        <taxon>Acanthaster</taxon>
    </lineage>
</organism>
<dbReference type="RefSeq" id="XP_022106943.1">
    <property type="nucleotide sequence ID" value="XM_022251251.1"/>
</dbReference>
<dbReference type="GO" id="GO:0030246">
    <property type="term" value="F:carbohydrate binding"/>
    <property type="evidence" value="ECO:0007669"/>
    <property type="project" value="UniProtKB-KW"/>
</dbReference>
<dbReference type="InterPro" id="IPR018378">
    <property type="entry name" value="C-type_lectin_CS"/>
</dbReference>
<dbReference type="PANTHER" id="PTHR22799:SF1">
    <property type="entry name" value="C-TYPE LECTIN DOMAIN FAMILY 11 MEMBER A"/>
    <property type="match status" value="1"/>
</dbReference>
<evidence type="ECO:0000259" key="7">
    <source>
        <dbReference type="PROSITE" id="PS50041"/>
    </source>
</evidence>
<feature type="transmembrane region" description="Helical" evidence="6">
    <location>
        <begin position="88"/>
        <end position="107"/>
    </location>
</feature>
<keyword evidence="6" id="KW-0472">Membrane</keyword>
<evidence type="ECO:0000256" key="2">
    <source>
        <dbReference type="ARBA" id="ARBA00022525"/>
    </source>
</evidence>
<dbReference type="KEGG" id="aplc:110988036"/>
<dbReference type="GO" id="GO:0008083">
    <property type="term" value="F:growth factor activity"/>
    <property type="evidence" value="ECO:0007669"/>
    <property type="project" value="TreeGrafter"/>
</dbReference>
<dbReference type="InterPro" id="IPR016186">
    <property type="entry name" value="C-type_lectin-like/link_sf"/>
</dbReference>
<gene>
    <name evidence="9" type="primary">LOC110988036</name>
</gene>
<evidence type="ECO:0000313" key="8">
    <source>
        <dbReference type="Proteomes" id="UP000694845"/>
    </source>
</evidence>
<dbReference type="GeneID" id="110988036"/>
<dbReference type="SMART" id="SM00034">
    <property type="entry name" value="CLECT"/>
    <property type="match status" value="2"/>
</dbReference>
<dbReference type="PROSITE" id="PS50041">
    <property type="entry name" value="C_TYPE_LECTIN_2"/>
    <property type="match status" value="4"/>
</dbReference>
<keyword evidence="6" id="KW-1133">Transmembrane helix</keyword>
<dbReference type="Proteomes" id="UP000694845">
    <property type="component" value="Unplaced"/>
</dbReference>
<accession>A0A8B7ZMV7</accession>
<dbReference type="CDD" id="cd00037">
    <property type="entry name" value="CLECT"/>
    <property type="match status" value="4"/>
</dbReference>
<keyword evidence="6" id="KW-0812">Transmembrane</keyword>
<dbReference type="PROSITE" id="PS00615">
    <property type="entry name" value="C_TYPE_LECTIN_1"/>
    <property type="match status" value="2"/>
</dbReference>
<dbReference type="InterPro" id="IPR001304">
    <property type="entry name" value="C-type_lectin-like"/>
</dbReference>
<dbReference type="InterPro" id="IPR016187">
    <property type="entry name" value="CTDL_fold"/>
</dbReference>
<keyword evidence="5" id="KW-1015">Disulfide bond</keyword>
<dbReference type="GO" id="GO:0005615">
    <property type="term" value="C:extracellular space"/>
    <property type="evidence" value="ECO:0007669"/>
    <property type="project" value="TreeGrafter"/>
</dbReference>
<feature type="domain" description="C-type lectin" evidence="7">
    <location>
        <begin position="1"/>
        <end position="86"/>
    </location>
</feature>
<feature type="domain" description="C-type lectin" evidence="7">
    <location>
        <begin position="527"/>
        <end position="627"/>
    </location>
</feature>
<evidence type="ECO:0000256" key="5">
    <source>
        <dbReference type="ARBA" id="ARBA00023157"/>
    </source>
</evidence>
<dbReference type="PROSITE" id="PS51257">
    <property type="entry name" value="PROKAR_LIPOPROTEIN"/>
    <property type="match status" value="1"/>
</dbReference>
<dbReference type="Gene3D" id="3.10.100.10">
    <property type="entry name" value="Mannose-Binding Protein A, subunit A"/>
    <property type="match status" value="5"/>
</dbReference>
<dbReference type="AlphaFoldDB" id="A0A8B7ZMV7"/>
<evidence type="ECO:0000256" key="4">
    <source>
        <dbReference type="ARBA" id="ARBA00022734"/>
    </source>
</evidence>
<reference evidence="9" key="1">
    <citation type="submission" date="2025-08" db="UniProtKB">
        <authorList>
            <consortium name="RefSeq"/>
        </authorList>
    </citation>
    <scope>IDENTIFICATION</scope>
</reference>
<keyword evidence="3" id="KW-0732">Signal</keyword>
<dbReference type="PANTHER" id="PTHR22799">
    <property type="entry name" value="TETRANECTIN-RELATED"/>
    <property type="match status" value="1"/>
</dbReference>
<dbReference type="SUPFAM" id="SSF56436">
    <property type="entry name" value="C-type lectin-like"/>
    <property type="match status" value="5"/>
</dbReference>
<evidence type="ECO:0000256" key="6">
    <source>
        <dbReference type="SAM" id="Phobius"/>
    </source>
</evidence>
<dbReference type="OrthoDB" id="6337382at2759"/>
<proteinExistence type="predicted"/>
<keyword evidence="4" id="KW-0430">Lectin</keyword>
<dbReference type="InterPro" id="IPR051663">
    <property type="entry name" value="CLec_Tetranectin-domain"/>
</dbReference>
<evidence type="ECO:0000256" key="3">
    <source>
        <dbReference type="ARBA" id="ARBA00022729"/>
    </source>
</evidence>
<feature type="domain" description="C-type lectin" evidence="7">
    <location>
        <begin position="122"/>
        <end position="235"/>
    </location>
</feature>
<evidence type="ECO:0000256" key="1">
    <source>
        <dbReference type="ARBA" id="ARBA00004613"/>
    </source>
</evidence>
<keyword evidence="8" id="KW-1185">Reference proteome</keyword>
<name>A0A8B7ZMV7_ACAPL</name>
<keyword evidence="2" id="KW-0964">Secreted</keyword>
<sequence length="649" mass="73948">MAVPRSDQENDFMASQALGSTVWIACSDRKQEGDWKCEGSHDWNYTNWGSGQPDNYDRHEHCAAIRSSDKKWNDFGCNTKLLAMSPRFVFLLAFAILLSWGLCSFVSCNRRHGLCIDPWKKWGRFCYLLTKQPNSFDDARHTCRKLGAKMAVPRSDQENDFMASHALGSTVWIACSDRKQEGDWKCEGSGERNYTNWGSGQPDNYDRQEDCATMRSSDKKWNDRRCNTKLLAVCKEQPRIQCFTANSEGRLEFNSCIWPRNVEAICQAERPRWNPNGHSHKRQSLKASSSIAANMMEKKVGASTQPCFTPLFTWKGPRRNRPLGLELACRTMFLMTFLVSLLGDDPGEDLPSDAQKRYPAVIVTGSLVSFPLVDVHYGCIKQPHSYDDASQACRKLGAKMAVRRSDQENNLMASQALGSTVWVACSDRKQEGDWKCEGSHDWNYTNWRSAPWKKWGRSCYLLTKQPLSYDDARQTCRKLGAKMAVPRSDQENDFMPLSYGNARQACRELGAKMAVPRSENDFNKPLSYGNAHQACRELGAKMSVPRSDQENDFMASMVPGISIWVACSDRTQEGEWECEGSHRWNYTNWMIGQPDNYGMNEHCATIWLFYKKWNDYGCDNKLLAVCKQQPRIHCFTANSEGQLEADSCL</sequence>
<dbReference type="Pfam" id="PF00059">
    <property type="entry name" value="Lectin_C"/>
    <property type="match status" value="4"/>
</dbReference>
<evidence type="ECO:0000313" key="9">
    <source>
        <dbReference type="RefSeq" id="XP_022106943.1"/>
    </source>
</evidence>
<comment type="subcellular location">
    <subcellularLocation>
        <location evidence="1">Secreted</location>
    </subcellularLocation>
</comment>
<protein>
    <submittedName>
        <fullName evidence="9">C-type mannose receptor 2-like</fullName>
    </submittedName>
</protein>
<feature type="domain" description="C-type lectin" evidence="7">
    <location>
        <begin position="377"/>
        <end position="471"/>
    </location>
</feature>